<sequence length="76" mass="8641">MLLTRKQDHTYLKKGTWCSRRYCQTPKIGEGNEHQTIKDPTGALILTNADGRDLKHLVNADLYDQEEVKKTNPGSV</sequence>
<proteinExistence type="predicted"/>
<protein>
    <submittedName>
        <fullName evidence="1">Uncharacterized protein</fullName>
    </submittedName>
</protein>
<feature type="non-terminal residue" evidence="1">
    <location>
        <position position="1"/>
    </location>
</feature>
<reference evidence="1" key="1">
    <citation type="submission" date="2018-05" db="EMBL/GenBank/DDBJ databases">
        <title>Draft genome of Mucuna pruriens seed.</title>
        <authorList>
            <person name="Nnadi N.E."/>
            <person name="Vos R."/>
            <person name="Hasami M.H."/>
            <person name="Devisetty U.K."/>
            <person name="Aguiy J.C."/>
        </authorList>
    </citation>
    <scope>NUCLEOTIDE SEQUENCE [LARGE SCALE GENOMIC DNA]</scope>
    <source>
        <strain evidence="1">JCA_2017</strain>
    </source>
</reference>
<evidence type="ECO:0000313" key="1">
    <source>
        <dbReference type="EMBL" id="RDX72490.1"/>
    </source>
</evidence>
<dbReference type="Proteomes" id="UP000257109">
    <property type="component" value="Unassembled WGS sequence"/>
</dbReference>
<gene>
    <name evidence="1" type="ORF">CR513_48030</name>
</gene>
<name>A0A371F2H2_MUCPR</name>
<evidence type="ECO:0000313" key="2">
    <source>
        <dbReference type="Proteomes" id="UP000257109"/>
    </source>
</evidence>
<keyword evidence="2" id="KW-1185">Reference proteome</keyword>
<comment type="caution">
    <text evidence="1">The sequence shown here is derived from an EMBL/GenBank/DDBJ whole genome shotgun (WGS) entry which is preliminary data.</text>
</comment>
<organism evidence="1 2">
    <name type="scientific">Mucuna pruriens</name>
    <name type="common">Velvet bean</name>
    <name type="synonym">Dolichos pruriens</name>
    <dbReference type="NCBI Taxonomy" id="157652"/>
    <lineage>
        <taxon>Eukaryota</taxon>
        <taxon>Viridiplantae</taxon>
        <taxon>Streptophyta</taxon>
        <taxon>Embryophyta</taxon>
        <taxon>Tracheophyta</taxon>
        <taxon>Spermatophyta</taxon>
        <taxon>Magnoliopsida</taxon>
        <taxon>eudicotyledons</taxon>
        <taxon>Gunneridae</taxon>
        <taxon>Pentapetalae</taxon>
        <taxon>rosids</taxon>
        <taxon>fabids</taxon>
        <taxon>Fabales</taxon>
        <taxon>Fabaceae</taxon>
        <taxon>Papilionoideae</taxon>
        <taxon>50 kb inversion clade</taxon>
        <taxon>NPAAA clade</taxon>
        <taxon>indigoferoid/millettioid clade</taxon>
        <taxon>Phaseoleae</taxon>
        <taxon>Mucuna</taxon>
    </lineage>
</organism>
<dbReference type="AlphaFoldDB" id="A0A371F2H2"/>
<dbReference type="EMBL" id="QJKJ01010890">
    <property type="protein sequence ID" value="RDX72490.1"/>
    <property type="molecule type" value="Genomic_DNA"/>
</dbReference>
<accession>A0A371F2H2</accession>